<organism evidence="1 2">
    <name type="scientific">Aspergillus tamarii</name>
    <dbReference type="NCBI Taxonomy" id="41984"/>
    <lineage>
        <taxon>Eukaryota</taxon>
        <taxon>Fungi</taxon>
        <taxon>Dikarya</taxon>
        <taxon>Ascomycota</taxon>
        <taxon>Pezizomycotina</taxon>
        <taxon>Eurotiomycetes</taxon>
        <taxon>Eurotiomycetidae</taxon>
        <taxon>Eurotiales</taxon>
        <taxon>Aspergillaceae</taxon>
        <taxon>Aspergillus</taxon>
        <taxon>Aspergillus subgen. Circumdati</taxon>
    </lineage>
</organism>
<protein>
    <submittedName>
        <fullName evidence="1">Uncharacterized protein</fullName>
    </submittedName>
</protein>
<evidence type="ECO:0000313" key="2">
    <source>
        <dbReference type="Proteomes" id="UP000326950"/>
    </source>
</evidence>
<evidence type="ECO:0000313" key="1">
    <source>
        <dbReference type="EMBL" id="KAE8155469.1"/>
    </source>
</evidence>
<proteinExistence type="predicted"/>
<accession>A0A5N6UAH8</accession>
<dbReference type="AlphaFoldDB" id="A0A5N6UAH8"/>
<dbReference type="Proteomes" id="UP000326950">
    <property type="component" value="Unassembled WGS sequence"/>
</dbReference>
<name>A0A5N6UAH8_ASPTM</name>
<keyword evidence="2" id="KW-1185">Reference proteome</keyword>
<reference evidence="1 2" key="1">
    <citation type="submission" date="2019-04" db="EMBL/GenBank/DDBJ databases">
        <title>Friends and foes A comparative genomics study of 23 Aspergillus species from section Flavi.</title>
        <authorList>
            <consortium name="DOE Joint Genome Institute"/>
            <person name="Kjaerbolling I."/>
            <person name="Vesth T."/>
            <person name="Frisvad J.C."/>
            <person name="Nybo J.L."/>
            <person name="Theobald S."/>
            <person name="Kildgaard S."/>
            <person name="Isbrandt T."/>
            <person name="Kuo A."/>
            <person name="Sato A."/>
            <person name="Lyhne E.K."/>
            <person name="Kogle M.E."/>
            <person name="Wiebenga A."/>
            <person name="Kun R.S."/>
            <person name="Lubbers R.J."/>
            <person name="Makela M.R."/>
            <person name="Barry K."/>
            <person name="Chovatia M."/>
            <person name="Clum A."/>
            <person name="Daum C."/>
            <person name="Haridas S."/>
            <person name="He G."/>
            <person name="LaButti K."/>
            <person name="Lipzen A."/>
            <person name="Mondo S."/>
            <person name="Riley R."/>
            <person name="Salamov A."/>
            <person name="Simmons B.A."/>
            <person name="Magnuson J.K."/>
            <person name="Henrissat B."/>
            <person name="Mortensen U.H."/>
            <person name="Larsen T.O."/>
            <person name="Devries R.P."/>
            <person name="Grigoriev I.V."/>
            <person name="Machida M."/>
            <person name="Baker S.E."/>
            <person name="Andersen M.R."/>
        </authorList>
    </citation>
    <scope>NUCLEOTIDE SEQUENCE [LARGE SCALE GENOMIC DNA]</scope>
    <source>
        <strain evidence="1 2">CBS 117626</strain>
    </source>
</reference>
<dbReference type="EMBL" id="ML738855">
    <property type="protein sequence ID" value="KAE8155469.1"/>
    <property type="molecule type" value="Genomic_DNA"/>
</dbReference>
<sequence length="71" mass="8030">MFIKSFENIIGESTRQRAISMQLYLKKVSGLMTIPTGSMNTDRFLKKCLISTVITILILMCSRQSQARSQA</sequence>
<gene>
    <name evidence="1" type="ORF">BDV40DRAFT_283677</name>
</gene>